<keyword evidence="1" id="KW-0812">Transmembrane</keyword>
<evidence type="ECO:0000256" key="1">
    <source>
        <dbReference type="SAM" id="Phobius"/>
    </source>
</evidence>
<protein>
    <recommendedName>
        <fullName evidence="4">SPW repeat-containing protein</fullName>
    </recommendedName>
</protein>
<evidence type="ECO:0000313" key="2">
    <source>
        <dbReference type="EMBL" id="ETX28617.1"/>
    </source>
</evidence>
<accession>X7F6U0</accession>
<dbReference type="AlphaFoldDB" id="X7F6U0"/>
<feature type="transmembrane region" description="Helical" evidence="1">
    <location>
        <begin position="12"/>
        <end position="31"/>
    </location>
</feature>
<proteinExistence type="predicted"/>
<feature type="transmembrane region" description="Helical" evidence="1">
    <location>
        <begin position="87"/>
        <end position="106"/>
    </location>
</feature>
<dbReference type="Proteomes" id="UP000023430">
    <property type="component" value="Unassembled WGS sequence"/>
</dbReference>
<organism evidence="2 3">
    <name type="scientific">Roseivivax isoporae LMG 25204</name>
    <dbReference type="NCBI Taxonomy" id="1449351"/>
    <lineage>
        <taxon>Bacteria</taxon>
        <taxon>Pseudomonadati</taxon>
        <taxon>Pseudomonadota</taxon>
        <taxon>Alphaproteobacteria</taxon>
        <taxon>Rhodobacterales</taxon>
        <taxon>Roseobacteraceae</taxon>
        <taxon>Roseivivax</taxon>
    </lineage>
</organism>
<sequence length="125" mass="12556">MSTFVAPGHRALVTALLAGLVVALMPFAIALTPEKAVAAHLVGVVIAALAARALRWPGRGDGLLMAGAGALVVTVPIWVWQMPAGPAWALPALGALVAVVGLRHAVLRGDIAAPRQDPTPPATGG</sequence>
<feature type="transmembrane region" description="Helical" evidence="1">
    <location>
        <begin position="37"/>
        <end position="55"/>
    </location>
</feature>
<evidence type="ECO:0000313" key="3">
    <source>
        <dbReference type="Proteomes" id="UP000023430"/>
    </source>
</evidence>
<dbReference type="STRING" id="1449351.RISW2_05855"/>
<keyword evidence="1" id="KW-1133">Transmembrane helix</keyword>
<keyword evidence="3" id="KW-1185">Reference proteome</keyword>
<gene>
    <name evidence="2" type="ORF">RISW2_05855</name>
</gene>
<evidence type="ECO:0008006" key="4">
    <source>
        <dbReference type="Google" id="ProtNLM"/>
    </source>
</evidence>
<comment type="caution">
    <text evidence="2">The sequence shown here is derived from an EMBL/GenBank/DDBJ whole genome shotgun (WGS) entry which is preliminary data.</text>
</comment>
<name>X7F6U0_9RHOB</name>
<dbReference type="eggNOG" id="ENOG502ZYAA">
    <property type="taxonomic scope" value="Bacteria"/>
</dbReference>
<feature type="transmembrane region" description="Helical" evidence="1">
    <location>
        <begin position="62"/>
        <end position="81"/>
    </location>
</feature>
<dbReference type="EMBL" id="JAME01000017">
    <property type="protein sequence ID" value="ETX28617.1"/>
    <property type="molecule type" value="Genomic_DNA"/>
</dbReference>
<dbReference type="RefSeq" id="WP_043771452.1">
    <property type="nucleotide sequence ID" value="NZ_JAME01000017.1"/>
</dbReference>
<reference evidence="2 3" key="1">
    <citation type="submission" date="2014-01" db="EMBL/GenBank/DDBJ databases">
        <title>Roseivivax isoporae LMG 25204 Genome Sequencing.</title>
        <authorList>
            <person name="Lai Q."/>
            <person name="Li G."/>
            <person name="Shao Z."/>
        </authorList>
    </citation>
    <scope>NUCLEOTIDE SEQUENCE [LARGE SCALE GENOMIC DNA]</scope>
    <source>
        <strain evidence="2 3">LMG 25204</strain>
    </source>
</reference>
<keyword evidence="1" id="KW-0472">Membrane</keyword>